<evidence type="ECO:0000313" key="4">
    <source>
        <dbReference type="Proteomes" id="UP000190897"/>
    </source>
</evidence>
<evidence type="ECO:0000259" key="2">
    <source>
        <dbReference type="Pfam" id="PF20606"/>
    </source>
</evidence>
<feature type="chain" id="PRO_5012956404" description="DUF6799 domain-containing protein" evidence="1">
    <location>
        <begin position="20"/>
        <end position="115"/>
    </location>
</feature>
<dbReference type="OrthoDB" id="887087at2"/>
<dbReference type="RefSeq" id="WP_082218075.1">
    <property type="nucleotide sequence ID" value="NZ_FUZA01000018.1"/>
</dbReference>
<feature type="signal peptide" evidence="1">
    <location>
        <begin position="1"/>
        <end position="19"/>
    </location>
</feature>
<name>A0A1T5HIL0_9BACT</name>
<proteinExistence type="predicted"/>
<accession>A0A1T5HIL0</accession>
<dbReference type="EMBL" id="FUZA01000018">
    <property type="protein sequence ID" value="SKC20469.1"/>
    <property type="molecule type" value="Genomic_DNA"/>
</dbReference>
<gene>
    <name evidence="3" type="ORF">SAMN05660293_05659</name>
</gene>
<dbReference type="InterPro" id="IPR046478">
    <property type="entry name" value="DUF6799"/>
</dbReference>
<evidence type="ECO:0000256" key="1">
    <source>
        <dbReference type="SAM" id="SignalP"/>
    </source>
</evidence>
<keyword evidence="1" id="KW-0732">Signal</keyword>
<feature type="domain" description="DUF6799" evidence="2">
    <location>
        <begin position="34"/>
        <end position="95"/>
    </location>
</feature>
<dbReference type="AlphaFoldDB" id="A0A1T5HIL0"/>
<dbReference type="Pfam" id="PF20606">
    <property type="entry name" value="DUF6799"/>
    <property type="match status" value="1"/>
</dbReference>
<sequence>MKKLLAFAVAILLSFSVYAQDKEKKMDKMHGSMKDCIMMHDGKLMVMKGGEMTAMTEDMTLKNGTMVMKDGTVMMKDGTKKPIKEGEGIYMDGKMGKMDMDMDMKKHKPKKSGTR</sequence>
<evidence type="ECO:0000313" key="3">
    <source>
        <dbReference type="EMBL" id="SKC20469.1"/>
    </source>
</evidence>
<dbReference type="Proteomes" id="UP000190897">
    <property type="component" value="Unassembled WGS sequence"/>
</dbReference>
<keyword evidence="4" id="KW-1185">Reference proteome</keyword>
<organism evidence="3 4">
    <name type="scientific">Dyadobacter psychrophilus</name>
    <dbReference type="NCBI Taxonomy" id="651661"/>
    <lineage>
        <taxon>Bacteria</taxon>
        <taxon>Pseudomonadati</taxon>
        <taxon>Bacteroidota</taxon>
        <taxon>Cytophagia</taxon>
        <taxon>Cytophagales</taxon>
        <taxon>Spirosomataceae</taxon>
        <taxon>Dyadobacter</taxon>
    </lineage>
</organism>
<reference evidence="4" key="1">
    <citation type="submission" date="2017-02" db="EMBL/GenBank/DDBJ databases">
        <authorList>
            <person name="Varghese N."/>
            <person name="Submissions S."/>
        </authorList>
    </citation>
    <scope>NUCLEOTIDE SEQUENCE [LARGE SCALE GENOMIC DNA]</scope>
    <source>
        <strain evidence="4">DSM 22270</strain>
    </source>
</reference>
<dbReference type="STRING" id="651661.SAMN05660293_05659"/>
<protein>
    <recommendedName>
        <fullName evidence="2">DUF6799 domain-containing protein</fullName>
    </recommendedName>
</protein>